<proteinExistence type="predicted"/>
<evidence type="ECO:0000313" key="3">
    <source>
        <dbReference type="Proteomes" id="UP000185487"/>
    </source>
</evidence>
<dbReference type="EMBL" id="CP015367">
    <property type="protein sequence ID" value="APT29740.1"/>
    <property type="molecule type" value="Genomic_DNA"/>
</dbReference>
<reference evidence="2 4" key="2">
    <citation type="submission" date="2016-10" db="EMBL/GenBank/DDBJ databases">
        <authorList>
            <person name="Varghese N."/>
            <person name="Submissions S."/>
        </authorList>
    </citation>
    <scope>NUCLEOTIDE SEQUENCE [LARGE SCALE GENOMIC DNA]</scope>
    <source>
        <strain evidence="2 4">CBMB27</strain>
    </source>
</reference>
<dbReference type="EMBL" id="FOPK01000010">
    <property type="protein sequence ID" value="SFG92806.1"/>
    <property type="molecule type" value="Genomic_DNA"/>
</dbReference>
<reference evidence="1 3" key="1">
    <citation type="submission" date="2016-04" db="EMBL/GenBank/DDBJ databases">
        <title>Complete genome sequencing and analysis of CBMB27, Methylobacterium phyllosphaerae isolated from leaf tissues of rice (Oryza sativa L.).</title>
        <authorList>
            <person name="Lee Y."/>
            <person name="Hwangbo K."/>
            <person name="Chung H."/>
            <person name="Yoo J."/>
            <person name="Kim K.Y."/>
            <person name="Sa T.M."/>
            <person name="Um Y."/>
            <person name="Madhaiyan M."/>
        </authorList>
    </citation>
    <scope>NUCLEOTIDE SEQUENCE [LARGE SCALE GENOMIC DNA]</scope>
    <source>
        <strain evidence="1 3">CBMB27</strain>
    </source>
</reference>
<dbReference type="Proteomes" id="UP000185487">
    <property type="component" value="Chromosome"/>
</dbReference>
<dbReference type="KEGG" id="mphy:MCBMB27_00449"/>
<dbReference type="RefSeq" id="WP_075379732.1">
    <property type="nucleotide sequence ID" value="NZ_CP015367.1"/>
</dbReference>
<evidence type="ECO:0000313" key="2">
    <source>
        <dbReference type="EMBL" id="SFG92806.1"/>
    </source>
</evidence>
<accession>A0AAE8HRX8</accession>
<dbReference type="AlphaFoldDB" id="A0AAE8HRX8"/>
<keyword evidence="3" id="KW-1185">Reference proteome</keyword>
<name>A0AAE8HRX8_9HYPH</name>
<evidence type="ECO:0000313" key="1">
    <source>
        <dbReference type="EMBL" id="APT29740.1"/>
    </source>
</evidence>
<gene>
    <name evidence="1" type="ORF">MCBMB27_00449</name>
    <name evidence="2" type="ORF">SAMN05192567_110105</name>
</gene>
<evidence type="ECO:0000313" key="4">
    <source>
        <dbReference type="Proteomes" id="UP000199140"/>
    </source>
</evidence>
<protein>
    <submittedName>
        <fullName evidence="2">Uncharacterized protein</fullName>
    </submittedName>
</protein>
<organism evidence="2 4">
    <name type="scientific">Methylobacterium phyllosphaerae</name>
    <dbReference type="NCBI Taxonomy" id="418223"/>
    <lineage>
        <taxon>Bacteria</taxon>
        <taxon>Pseudomonadati</taxon>
        <taxon>Pseudomonadota</taxon>
        <taxon>Alphaproteobacteria</taxon>
        <taxon>Hyphomicrobiales</taxon>
        <taxon>Methylobacteriaceae</taxon>
        <taxon>Methylobacterium</taxon>
    </lineage>
</organism>
<sequence length="106" mass="11951">MRSDQPVRCRFEGELATLIASKQSFRDLPARYALFDALADLERRAKSAGAPDLTLRKIAEIRFLTGILRESVRPFPVASLRTVLRARERVDRRRVPASEAADLDAV</sequence>
<dbReference type="Proteomes" id="UP000199140">
    <property type="component" value="Unassembled WGS sequence"/>
</dbReference>